<reference evidence="4" key="1">
    <citation type="submission" date="2024-01" db="EMBL/GenBank/DDBJ databases">
        <title>GRCr8: a new rat reference genome assembly contstructed from accurate long reads and long range scaffolding.</title>
        <authorList>
            <person name="Doris P.A."/>
            <person name="Kalbfleisch T."/>
            <person name="Li K."/>
            <person name="Howe K."/>
            <person name="Wood J."/>
        </authorList>
    </citation>
    <scope>NUCLEOTIDE SEQUENCE [LARGE SCALE GENOMIC DNA]</scope>
    <source>
        <strain evidence="4">Brown Norway</strain>
    </source>
</reference>
<proteinExistence type="inferred from homology"/>
<keyword evidence="3" id="KW-0677">Repeat</keyword>
<evidence type="ECO:0000256" key="3">
    <source>
        <dbReference type="ARBA" id="ARBA00022737"/>
    </source>
</evidence>
<reference evidence="4" key="3">
    <citation type="submission" date="2025-09" db="UniProtKB">
        <authorList>
            <consortium name="Ensembl"/>
        </authorList>
    </citation>
    <scope>IDENTIFICATION</scope>
    <source>
        <strain evidence="4">Brown Norway</strain>
    </source>
</reference>
<dbReference type="InterPro" id="IPR050694">
    <property type="entry name" value="LRRC14/PRAME"/>
</dbReference>
<dbReference type="PANTHER" id="PTHR14224">
    <property type="entry name" value="SIMILAR TO PREFERENTIALLY EXPRESSED ANTIGEN IN MELANOMA-LIKE 3"/>
    <property type="match status" value="1"/>
</dbReference>
<dbReference type="Proteomes" id="UP000002494">
    <property type="component" value="Chromosome 5"/>
</dbReference>
<dbReference type="Ensembl" id="ENSRNOT00000125783.1">
    <property type="protein sequence ID" value="ENSRNOP00000111574.1"/>
    <property type="gene ID" value="ENSRNOG00000033000.7"/>
</dbReference>
<comment type="similarity">
    <text evidence="1">Belongs to the PRAME family.</text>
</comment>
<evidence type="ECO:0000256" key="2">
    <source>
        <dbReference type="ARBA" id="ARBA00022614"/>
    </source>
</evidence>
<name>A0ABK0M1D3_RAT</name>
<organism evidence="4 5">
    <name type="scientific">Rattus norvegicus</name>
    <name type="common">Rat</name>
    <dbReference type="NCBI Taxonomy" id="10116"/>
    <lineage>
        <taxon>Eukaryota</taxon>
        <taxon>Metazoa</taxon>
        <taxon>Chordata</taxon>
        <taxon>Craniata</taxon>
        <taxon>Vertebrata</taxon>
        <taxon>Euteleostomi</taxon>
        <taxon>Mammalia</taxon>
        <taxon>Eutheria</taxon>
        <taxon>Euarchontoglires</taxon>
        <taxon>Glires</taxon>
        <taxon>Rodentia</taxon>
        <taxon>Myomorpha</taxon>
        <taxon>Muroidea</taxon>
        <taxon>Muridae</taxon>
        <taxon>Murinae</taxon>
        <taxon>Rattus</taxon>
    </lineage>
</organism>
<keyword evidence="2" id="KW-0433">Leucine-rich repeat</keyword>
<dbReference type="GeneTree" id="ENSGT01030000234531"/>
<evidence type="ECO:0000313" key="5">
    <source>
        <dbReference type="Proteomes" id="UP000002494"/>
    </source>
</evidence>
<dbReference type="RefSeq" id="XP_006239406.2">
    <property type="nucleotide sequence ID" value="XM_006239344.5"/>
</dbReference>
<sequence length="500" mass="57985">MVFCQQCPDQDDSSEEDTMEVYSPPTLQSLAIQRLLREEALAISALKDLPNRLLPVIFEEAFIAGHTKILTAMIPVWPFPYLSVGLMIKNLNLDSLKAVLEGLDLLISRKVCSSRCKLREINWMDIHHELSGIWAGYNENEGLAEFTTQKQPVETCPDCGMKKDLNVITRLQLREGRFDETNTYLLKWAQQRKDSFHLCCRMLEIWGLTEAADIEVFKIVHANCIQVLRLKYVFLEDLAMLNPYLRQMNNLFTLMLDGINRRPRMGNFEKLNQQNVITWISQLPTFYCLQELCIDNVYCIKGSLKEWLSCLKKPLEVLNITNCHLSQSDLDYLPYCPNIFELKCLKLINIKLCYLVLEPLGFLLERLKHTLECLELRCCDMGESQFKTLLPALSQCSHLKEVNFWENEISLLFLKQLLHHTSTLSQLTFEIYPAPLECYDDWSVILTDILKNICPELLDILKAKRQPKKVAIATAQCSNCEGFYVYDMETKCCYFEYGLF</sequence>
<dbReference type="PANTHER" id="PTHR14224:SF22">
    <property type="entry name" value="OOG4 PROTEIN-RELATED"/>
    <property type="match status" value="1"/>
</dbReference>
<protein>
    <submittedName>
        <fullName evidence="4">Oogenesin 1</fullName>
    </submittedName>
</protein>
<dbReference type="InterPro" id="IPR026271">
    <property type="entry name" value="PRAME"/>
</dbReference>
<dbReference type="SUPFAM" id="SSF52047">
    <property type="entry name" value="RNI-like"/>
    <property type="match status" value="1"/>
</dbReference>
<dbReference type="RGD" id="1565870">
    <property type="gene designation" value="Oog3"/>
</dbReference>
<keyword evidence="5" id="KW-1185">Reference proteome</keyword>
<dbReference type="InterPro" id="IPR032675">
    <property type="entry name" value="LRR_dom_sf"/>
</dbReference>
<gene>
    <name evidence="4" type="primary">Oog3</name>
</gene>
<reference evidence="4" key="2">
    <citation type="submission" date="2025-08" db="UniProtKB">
        <authorList>
            <consortium name="Ensembl"/>
        </authorList>
    </citation>
    <scope>IDENTIFICATION</scope>
    <source>
        <strain evidence="4">Brown Norway</strain>
    </source>
</reference>
<evidence type="ECO:0000313" key="4">
    <source>
        <dbReference type="Ensembl" id="ENSRNOP00000111574.1"/>
    </source>
</evidence>
<evidence type="ECO:0000256" key="1">
    <source>
        <dbReference type="ARBA" id="ARBA00009608"/>
    </source>
</evidence>
<dbReference type="Gene3D" id="3.80.10.10">
    <property type="entry name" value="Ribonuclease Inhibitor"/>
    <property type="match status" value="1"/>
</dbReference>
<accession>A0ABK0M1D3</accession>
<dbReference type="PIRSF" id="PIRSF038286">
    <property type="entry name" value="PRAME"/>
    <property type="match status" value="1"/>
</dbReference>